<comment type="caution">
    <text evidence="9">The sequence shown here is derived from an EMBL/GenBank/DDBJ whole genome shotgun (WGS) entry which is preliminary data.</text>
</comment>
<feature type="region of interest" description="Disordered" evidence="6">
    <location>
        <begin position="1"/>
        <end position="25"/>
    </location>
</feature>
<name>A0A9W7A1D9_9STRA</name>
<feature type="region of interest" description="Disordered" evidence="6">
    <location>
        <begin position="56"/>
        <end position="88"/>
    </location>
</feature>
<dbReference type="InterPro" id="IPR007803">
    <property type="entry name" value="Asp/Arg/Pro-Hydrxlase"/>
</dbReference>
<feature type="domain" description="Sulfotransferase" evidence="7">
    <location>
        <begin position="329"/>
        <end position="518"/>
    </location>
</feature>
<dbReference type="OrthoDB" id="411451at2759"/>
<sequence>MATPKEEIDRQHGEAKRLLSTMPNLGPPEIGEISLSYKVAPLESLQTKAGAVKEAWGNIGDSNDDGSNDDGGNDDGSNDGNSKEPLMSIDEIPCTSTRGIVDMTKLKSLVRAGHDTPITKSPAKPTMWDEAMASKENVLVTRRSHDAWGIKKIVLMFCDDFIQTIYEMPWWYDEASGFKEAVRGILETLGLGGEGGEKRICRMLLASMPPDMTIPFHHDTGEWVNKTHRVHVPVITDHTKVLFRCGGGSEGQMKRVKCDEGRVFEMNNQAKHAVSNHWDSYRVHLILDYVDEGFKVNERVRLGKGEELVQTRRSIDRKKDYGKRETPSYLIIGAQKAGTTSMYEYINQHPLSVKGRRRETHFFDWRWQDNLKTKKEQKEFYDKFFFANELKQCPSCLTGDSTPSYLLHSDIVIPRVKDVCPWVKLIVMLRNPIDRALSHYRMVTSDDGTDAQKKIRGMAWRGLTFEQVIEMEMVEMEKKGLMGEDAGEQEFLIMKMEDMKAVGVQKAVEKAFKHLGLPDYKVQDEGAKNSRAYDGMNEETREKLKEFYARWDEKLFGLLGWAGWDGDGISIGGERL</sequence>
<dbReference type="PANTHER" id="PTHR10605:SF56">
    <property type="entry name" value="BIFUNCTIONAL HEPARAN SULFATE N-DEACETYLASE_N-SULFOTRANSFERASE"/>
    <property type="match status" value="1"/>
</dbReference>
<dbReference type="Proteomes" id="UP001165082">
    <property type="component" value="Unassembled WGS sequence"/>
</dbReference>
<dbReference type="InterPro" id="IPR000863">
    <property type="entry name" value="Sulfotransferase_dom"/>
</dbReference>
<comment type="similarity">
    <text evidence="1">Belongs to the aspartyl/asparaginyl beta-hydroxylase family.</text>
</comment>
<dbReference type="GO" id="GO:0008146">
    <property type="term" value="F:sulfotransferase activity"/>
    <property type="evidence" value="ECO:0007669"/>
    <property type="project" value="InterPro"/>
</dbReference>
<keyword evidence="2" id="KW-0808">Transferase</keyword>
<dbReference type="Pfam" id="PF00685">
    <property type="entry name" value="Sulfotransfer_1"/>
    <property type="match status" value="1"/>
</dbReference>
<dbReference type="EMBL" id="BRXZ01001164">
    <property type="protein sequence ID" value="GMH64107.1"/>
    <property type="molecule type" value="Genomic_DNA"/>
</dbReference>
<evidence type="ECO:0000256" key="2">
    <source>
        <dbReference type="ARBA" id="ARBA00022679"/>
    </source>
</evidence>
<evidence type="ECO:0000256" key="3">
    <source>
        <dbReference type="ARBA" id="ARBA00023180"/>
    </source>
</evidence>
<keyword evidence="3" id="KW-0325">Glycoprotein</keyword>
<feature type="domain" description="Aspartyl/asparaginy/proline hydroxylase" evidence="8">
    <location>
        <begin position="198"/>
        <end position="290"/>
    </location>
</feature>
<evidence type="ECO:0000259" key="8">
    <source>
        <dbReference type="Pfam" id="PF05118"/>
    </source>
</evidence>
<dbReference type="Gene3D" id="2.60.120.330">
    <property type="entry name" value="B-lactam Antibiotic, Isopenicillin N Synthase, Chain"/>
    <property type="match status" value="1"/>
</dbReference>
<organism evidence="9 10">
    <name type="scientific">Triparma retinervis</name>
    <dbReference type="NCBI Taxonomy" id="2557542"/>
    <lineage>
        <taxon>Eukaryota</taxon>
        <taxon>Sar</taxon>
        <taxon>Stramenopiles</taxon>
        <taxon>Ochrophyta</taxon>
        <taxon>Bolidophyceae</taxon>
        <taxon>Parmales</taxon>
        <taxon>Triparmaceae</taxon>
        <taxon>Triparma</taxon>
    </lineage>
</organism>
<feature type="binding site" evidence="5">
    <location>
        <position position="430"/>
    </location>
    <ligand>
        <name>3'-phosphoadenylyl sulfate</name>
        <dbReference type="ChEBI" id="CHEBI:58339"/>
    </ligand>
</feature>
<evidence type="ECO:0000259" key="7">
    <source>
        <dbReference type="Pfam" id="PF00685"/>
    </source>
</evidence>
<evidence type="ECO:0000256" key="4">
    <source>
        <dbReference type="PIRSR" id="PIRSR637359-1"/>
    </source>
</evidence>
<evidence type="ECO:0000313" key="9">
    <source>
        <dbReference type="EMBL" id="GMH64107.1"/>
    </source>
</evidence>
<evidence type="ECO:0008006" key="11">
    <source>
        <dbReference type="Google" id="ProtNLM"/>
    </source>
</evidence>
<feature type="compositionally biased region" description="Basic and acidic residues" evidence="6">
    <location>
        <begin position="1"/>
        <end position="17"/>
    </location>
</feature>
<accession>A0A9W7A1D9</accession>
<feature type="active site" description="For sulfotransferase activity" evidence="4">
    <location>
        <position position="336"/>
    </location>
</feature>
<evidence type="ECO:0000256" key="6">
    <source>
        <dbReference type="SAM" id="MobiDB-lite"/>
    </source>
</evidence>
<evidence type="ECO:0000256" key="1">
    <source>
        <dbReference type="ARBA" id="ARBA00007730"/>
    </source>
</evidence>
<dbReference type="Pfam" id="PF05118">
    <property type="entry name" value="Asp_Arg_Hydrox"/>
    <property type="match status" value="1"/>
</dbReference>
<dbReference type="PANTHER" id="PTHR10605">
    <property type="entry name" value="HEPARAN SULFATE SULFOTRANSFERASE"/>
    <property type="match status" value="1"/>
</dbReference>
<feature type="binding site" evidence="5">
    <location>
        <position position="438"/>
    </location>
    <ligand>
        <name>3'-phosphoadenylyl sulfate</name>
        <dbReference type="ChEBI" id="CHEBI:58339"/>
    </ligand>
</feature>
<dbReference type="SUPFAM" id="SSF52540">
    <property type="entry name" value="P-loop containing nucleoside triphosphate hydrolases"/>
    <property type="match status" value="1"/>
</dbReference>
<proteinExistence type="inferred from homology"/>
<dbReference type="InterPro" id="IPR037359">
    <property type="entry name" value="NST/OST"/>
</dbReference>
<dbReference type="Gene3D" id="3.40.50.300">
    <property type="entry name" value="P-loop containing nucleotide triphosphate hydrolases"/>
    <property type="match status" value="1"/>
</dbReference>
<evidence type="ECO:0000313" key="10">
    <source>
        <dbReference type="Proteomes" id="UP001165082"/>
    </source>
</evidence>
<keyword evidence="10" id="KW-1185">Reference proteome</keyword>
<protein>
    <recommendedName>
        <fullName evidence="11">Sulfotransferase domain-containing protein</fullName>
    </recommendedName>
</protein>
<reference evidence="9" key="1">
    <citation type="submission" date="2022-07" db="EMBL/GenBank/DDBJ databases">
        <title>Genome analysis of Parmales, a sister group of diatoms, reveals the evolutionary specialization of diatoms from phago-mixotrophs to photoautotrophs.</title>
        <authorList>
            <person name="Ban H."/>
            <person name="Sato S."/>
            <person name="Yoshikawa S."/>
            <person name="Kazumasa Y."/>
            <person name="Nakamura Y."/>
            <person name="Ichinomiya M."/>
            <person name="Saitoh K."/>
            <person name="Sato N."/>
            <person name="Blanc-Mathieu R."/>
            <person name="Endo H."/>
            <person name="Kuwata A."/>
            <person name="Ogata H."/>
        </authorList>
    </citation>
    <scope>NUCLEOTIDE SEQUENCE</scope>
</reference>
<dbReference type="InterPro" id="IPR027443">
    <property type="entry name" value="IPNS-like_sf"/>
</dbReference>
<gene>
    <name evidence="9" type="ORF">TrRE_jg13026</name>
</gene>
<dbReference type="InterPro" id="IPR027417">
    <property type="entry name" value="P-loop_NTPase"/>
</dbReference>
<feature type="compositionally biased region" description="Acidic residues" evidence="6">
    <location>
        <begin position="62"/>
        <end position="77"/>
    </location>
</feature>
<dbReference type="AlphaFoldDB" id="A0A9W7A1D9"/>
<dbReference type="SUPFAM" id="SSF51197">
    <property type="entry name" value="Clavaminate synthase-like"/>
    <property type="match status" value="1"/>
</dbReference>
<evidence type="ECO:0000256" key="5">
    <source>
        <dbReference type="PIRSR" id="PIRSR637359-2"/>
    </source>
</evidence>